<feature type="transmembrane region" description="Helical" evidence="7">
    <location>
        <begin position="572"/>
        <end position="594"/>
    </location>
</feature>
<sequence>MTSVLPPKYPSTEASQQPLTAPSPPPASPTKAVPSRESIKATPLPTLRLIILGLAVLADAFSVTIVYPFAPFLVRDLMHIPEWRQNEVGYYSGLIASCFTLGSMFGSPMWGALSDQVGRRPVILIGLLGDFLFINLFGMASNIATALIFRFLHGLSSGNIAVAKTYLADITDASNESTAFGLIGLTFGVGVVIGPIIGGFLSRPSMHFPQYFPPGSFFDRFPYLLPCLLVSFYVLIDFIFAFFFLNESKKETWTSHREEEPMEYSYGIIGESFSGQEQGIGWDTSVADEVVSIAPSDYGSVREQERNYVDRNLLETFERQAGVTPRMSQSLFASVPSTISERSMDNSLRTPLLGTERSRSFLGGSPSTRSIRSRRGRERRDREWDEHSFWSSRGSYSENRGPLLTEGILELDEEELDRRSKVLSSSQQSLSRSIEKSIPEEEEEEDENNDVDRKSIQGQNAGEEEGWFYSEEYIKNRGNASWTTQRKGSESSSYINYGISGSFGATTANILSPSLRPKIPRTVDRLKLDEEDMKSTIQGSVIEEASLFSPDEEGTILPEPTNATIENKTFRLVLIVAVLISFTLLAGDEVIPVWASTQPRFGGLGFSSTDIGSLQTLSGITTILVALYFFPFIARRLGVVNTMKVGLLVGSINYLLPATIISFGWSRKDLMAWILYAVFYVFLAFFEQCCWAGISLVVKNSVHPASVGMALGLAQGLQSAGFAAGPVIGGSLFAFAISLDLPSPLSFGRCFFYLESSLLLFIFFLVGSLPRWPWRVESNK</sequence>
<organism evidence="9 10">
    <name type="scientific">Galdieria yellowstonensis</name>
    <dbReference type="NCBI Taxonomy" id="3028027"/>
    <lineage>
        <taxon>Eukaryota</taxon>
        <taxon>Rhodophyta</taxon>
        <taxon>Bangiophyceae</taxon>
        <taxon>Galdieriales</taxon>
        <taxon>Galdieriaceae</taxon>
        <taxon>Galdieria</taxon>
    </lineage>
</organism>
<evidence type="ECO:0000313" key="10">
    <source>
        <dbReference type="Proteomes" id="UP001300502"/>
    </source>
</evidence>
<feature type="transmembrane region" description="Helical" evidence="7">
    <location>
        <begin position="645"/>
        <end position="665"/>
    </location>
</feature>
<dbReference type="PANTHER" id="PTHR23504">
    <property type="entry name" value="MAJOR FACILITATOR SUPERFAMILY DOMAIN-CONTAINING PROTEIN 10"/>
    <property type="match status" value="1"/>
</dbReference>
<evidence type="ECO:0000256" key="5">
    <source>
        <dbReference type="ARBA" id="ARBA00023136"/>
    </source>
</evidence>
<dbReference type="InterPro" id="IPR036259">
    <property type="entry name" value="MFS_trans_sf"/>
</dbReference>
<protein>
    <recommendedName>
        <fullName evidence="8">Major facilitator superfamily (MFS) profile domain-containing protein</fullName>
    </recommendedName>
</protein>
<evidence type="ECO:0000256" key="7">
    <source>
        <dbReference type="SAM" id="Phobius"/>
    </source>
</evidence>
<feature type="transmembrane region" description="Helical" evidence="7">
    <location>
        <begin position="122"/>
        <end position="141"/>
    </location>
</feature>
<keyword evidence="2" id="KW-0813">Transport</keyword>
<dbReference type="Proteomes" id="UP001300502">
    <property type="component" value="Unassembled WGS sequence"/>
</dbReference>
<accession>A0AAV9I2W2</accession>
<keyword evidence="10" id="KW-1185">Reference proteome</keyword>
<feature type="transmembrane region" description="Helical" evidence="7">
    <location>
        <begin position="671"/>
        <end position="698"/>
    </location>
</feature>
<evidence type="ECO:0000256" key="6">
    <source>
        <dbReference type="SAM" id="MobiDB-lite"/>
    </source>
</evidence>
<gene>
    <name evidence="9" type="ORF">GAYE_PCTG14G0596</name>
</gene>
<evidence type="ECO:0000256" key="3">
    <source>
        <dbReference type="ARBA" id="ARBA00022692"/>
    </source>
</evidence>
<feature type="region of interest" description="Disordered" evidence="6">
    <location>
        <begin position="1"/>
        <end position="37"/>
    </location>
</feature>
<feature type="domain" description="Major facilitator superfamily (MFS) profile" evidence="8">
    <location>
        <begin position="48"/>
        <end position="773"/>
    </location>
</feature>
<dbReference type="SUPFAM" id="SSF103473">
    <property type="entry name" value="MFS general substrate transporter"/>
    <property type="match status" value="1"/>
</dbReference>
<dbReference type="PRINTS" id="PR01035">
    <property type="entry name" value="TCRTETA"/>
</dbReference>
<dbReference type="EMBL" id="JANCYU010000007">
    <property type="protein sequence ID" value="KAK4522706.1"/>
    <property type="molecule type" value="Genomic_DNA"/>
</dbReference>
<keyword evidence="4 7" id="KW-1133">Transmembrane helix</keyword>
<proteinExistence type="predicted"/>
<dbReference type="Pfam" id="PF07690">
    <property type="entry name" value="MFS_1"/>
    <property type="match status" value="1"/>
</dbReference>
<keyword evidence="3 7" id="KW-0812">Transmembrane</keyword>
<dbReference type="AlphaFoldDB" id="A0AAV9I2W2"/>
<evidence type="ECO:0000256" key="2">
    <source>
        <dbReference type="ARBA" id="ARBA00022448"/>
    </source>
</evidence>
<feature type="transmembrane region" description="Helical" evidence="7">
    <location>
        <begin position="751"/>
        <end position="770"/>
    </location>
</feature>
<dbReference type="InterPro" id="IPR001958">
    <property type="entry name" value="Tet-R_TetA/multi-R_MdtG-like"/>
</dbReference>
<name>A0AAV9I2W2_9RHOD</name>
<dbReference type="Gene3D" id="1.20.1250.20">
    <property type="entry name" value="MFS general substrate transporter like domains"/>
    <property type="match status" value="2"/>
</dbReference>
<feature type="region of interest" description="Disordered" evidence="6">
    <location>
        <begin position="420"/>
        <end position="462"/>
    </location>
</feature>
<dbReference type="PROSITE" id="PS50850">
    <property type="entry name" value="MFS"/>
    <property type="match status" value="1"/>
</dbReference>
<reference evidence="9 10" key="1">
    <citation type="submission" date="2022-07" db="EMBL/GenBank/DDBJ databases">
        <title>Genome-wide signatures of adaptation to extreme environments.</title>
        <authorList>
            <person name="Cho C.H."/>
            <person name="Yoon H.S."/>
        </authorList>
    </citation>
    <scope>NUCLEOTIDE SEQUENCE [LARGE SCALE GENOMIC DNA]</scope>
    <source>
        <strain evidence="9 10">108.79 E11</strain>
    </source>
</reference>
<comment type="caution">
    <text evidence="9">The sequence shown here is derived from an EMBL/GenBank/DDBJ whole genome shotgun (WGS) entry which is preliminary data.</text>
</comment>
<evidence type="ECO:0000256" key="4">
    <source>
        <dbReference type="ARBA" id="ARBA00022989"/>
    </source>
</evidence>
<dbReference type="GO" id="GO:0022857">
    <property type="term" value="F:transmembrane transporter activity"/>
    <property type="evidence" value="ECO:0007669"/>
    <property type="project" value="InterPro"/>
</dbReference>
<feature type="compositionally biased region" description="Polar residues" evidence="6">
    <location>
        <begin position="340"/>
        <end position="349"/>
    </location>
</feature>
<feature type="transmembrane region" description="Helical" evidence="7">
    <location>
        <begin position="179"/>
        <end position="201"/>
    </location>
</feature>
<feature type="region of interest" description="Disordered" evidence="6">
    <location>
        <begin position="340"/>
        <end position="378"/>
    </location>
</feature>
<dbReference type="InterPro" id="IPR020846">
    <property type="entry name" value="MFS_dom"/>
</dbReference>
<comment type="subcellular location">
    <subcellularLocation>
        <location evidence="1">Membrane</location>
        <topology evidence="1">Multi-pass membrane protein</topology>
    </subcellularLocation>
</comment>
<feature type="transmembrane region" description="Helical" evidence="7">
    <location>
        <begin position="221"/>
        <end position="245"/>
    </location>
</feature>
<evidence type="ECO:0000313" key="9">
    <source>
        <dbReference type="EMBL" id="KAK4522706.1"/>
    </source>
</evidence>
<feature type="transmembrane region" description="Helical" evidence="7">
    <location>
        <begin position="90"/>
        <end position="110"/>
    </location>
</feature>
<feature type="transmembrane region" description="Helical" evidence="7">
    <location>
        <begin position="719"/>
        <end position="739"/>
    </location>
</feature>
<feature type="compositionally biased region" description="Low complexity" evidence="6">
    <location>
        <begin position="422"/>
        <end position="432"/>
    </location>
</feature>
<keyword evidence="5 7" id="KW-0472">Membrane</keyword>
<feature type="transmembrane region" description="Helical" evidence="7">
    <location>
        <begin position="49"/>
        <end position="70"/>
    </location>
</feature>
<dbReference type="PANTHER" id="PTHR23504:SF15">
    <property type="entry name" value="MAJOR FACILITATOR SUPERFAMILY (MFS) PROFILE DOMAIN-CONTAINING PROTEIN"/>
    <property type="match status" value="1"/>
</dbReference>
<evidence type="ECO:0000256" key="1">
    <source>
        <dbReference type="ARBA" id="ARBA00004141"/>
    </source>
</evidence>
<dbReference type="GO" id="GO:0016020">
    <property type="term" value="C:membrane"/>
    <property type="evidence" value="ECO:0007669"/>
    <property type="project" value="UniProtKB-SubCell"/>
</dbReference>
<dbReference type="CDD" id="cd17330">
    <property type="entry name" value="MFS_SLC46_TetA_like"/>
    <property type="match status" value="1"/>
</dbReference>
<feature type="transmembrane region" description="Helical" evidence="7">
    <location>
        <begin position="614"/>
        <end position="633"/>
    </location>
</feature>
<feature type="compositionally biased region" description="Acidic residues" evidence="6">
    <location>
        <begin position="440"/>
        <end position="449"/>
    </location>
</feature>
<dbReference type="InterPro" id="IPR011701">
    <property type="entry name" value="MFS"/>
</dbReference>
<evidence type="ECO:0000259" key="8">
    <source>
        <dbReference type="PROSITE" id="PS50850"/>
    </source>
</evidence>